<feature type="compositionally biased region" description="Basic and acidic residues" evidence="1">
    <location>
        <begin position="160"/>
        <end position="169"/>
    </location>
</feature>
<dbReference type="InterPro" id="IPR013933">
    <property type="entry name" value="CRC_Rsc7/Swp82"/>
</dbReference>
<dbReference type="EMBL" id="CAJVPI010000419">
    <property type="protein sequence ID" value="CAG8532625.1"/>
    <property type="molecule type" value="Genomic_DNA"/>
</dbReference>
<sequence length="462" mass="53172">MSSGDESSTSQTIPRPARSRGRPKKRPRPPSRKKQSQPIVTIESVDISSMDISMDSTPLIASSPYAEASAEDNDSTPMSTPVKRKPGRPRREQIKRRKKENGRIDRKGIMEEGMDEDEEVERKNSDEGFKENIVLVDSNKRAELTDKSTDKTTESSVATKDTEDEKGEQKITRDGLLLGGRHFKVPVFQLPTRGSTWYMMAMEPAKLLGFRDSYLFFLRNPSLKRIYATEQEREYLIDRNILSSNFRNRQIALVSARSTFKVFGYKIIKGGKRRRDDYYEAEVPDGYDDDPSDYDVSESTIPGGNGIKRNTNSLASSKAHAVLDETNWMYQSALAIREFNTQLRLHRRDNPKYYDPHTNFEHVPQATQPTRMRIEWASEPQKYPSFDVRVEDRQPEITFVDRETNTLGDLDEEVLEVLPQDIKDIVTEMRERAESEEAHGWEMYPLALMDGQYQSTFSMYCV</sequence>
<feature type="compositionally biased region" description="Polar residues" evidence="1">
    <location>
        <begin position="1"/>
        <end position="13"/>
    </location>
</feature>
<keyword evidence="3" id="KW-1185">Reference proteome</keyword>
<feature type="region of interest" description="Disordered" evidence="1">
    <location>
        <begin position="145"/>
        <end position="169"/>
    </location>
</feature>
<comment type="caution">
    <text evidence="2">The sequence shown here is derived from an EMBL/GenBank/DDBJ whole genome shotgun (WGS) entry which is preliminary data.</text>
</comment>
<name>A0A9N9AKZ6_9GLOM</name>
<proteinExistence type="predicted"/>
<dbReference type="Proteomes" id="UP000789739">
    <property type="component" value="Unassembled WGS sequence"/>
</dbReference>
<reference evidence="2" key="1">
    <citation type="submission" date="2021-06" db="EMBL/GenBank/DDBJ databases">
        <authorList>
            <person name="Kallberg Y."/>
            <person name="Tangrot J."/>
            <person name="Rosling A."/>
        </authorList>
    </citation>
    <scope>NUCLEOTIDE SEQUENCE</scope>
    <source>
        <strain evidence="2">BR232B</strain>
    </source>
</reference>
<protein>
    <submittedName>
        <fullName evidence="2">1095_t:CDS:1</fullName>
    </submittedName>
</protein>
<evidence type="ECO:0000256" key="1">
    <source>
        <dbReference type="SAM" id="MobiDB-lite"/>
    </source>
</evidence>
<feature type="compositionally biased region" description="Basic and acidic residues" evidence="1">
    <location>
        <begin position="101"/>
        <end position="110"/>
    </location>
</feature>
<evidence type="ECO:0000313" key="2">
    <source>
        <dbReference type="EMBL" id="CAG8532625.1"/>
    </source>
</evidence>
<dbReference type="Pfam" id="PF08624">
    <property type="entry name" value="CRC_subunit"/>
    <property type="match status" value="1"/>
</dbReference>
<evidence type="ECO:0000313" key="3">
    <source>
        <dbReference type="Proteomes" id="UP000789739"/>
    </source>
</evidence>
<feature type="compositionally biased region" description="Basic residues" evidence="1">
    <location>
        <begin position="17"/>
        <end position="35"/>
    </location>
</feature>
<accession>A0A9N9AKZ6</accession>
<feature type="compositionally biased region" description="Low complexity" evidence="1">
    <location>
        <begin position="46"/>
        <end position="56"/>
    </location>
</feature>
<dbReference type="AlphaFoldDB" id="A0A9N9AKZ6"/>
<dbReference type="OrthoDB" id="5598844at2759"/>
<gene>
    <name evidence="2" type="ORF">PBRASI_LOCUS4187</name>
</gene>
<feature type="compositionally biased region" description="Basic residues" evidence="1">
    <location>
        <begin position="82"/>
        <end position="100"/>
    </location>
</feature>
<organism evidence="2 3">
    <name type="scientific">Paraglomus brasilianum</name>
    <dbReference type="NCBI Taxonomy" id="144538"/>
    <lineage>
        <taxon>Eukaryota</taxon>
        <taxon>Fungi</taxon>
        <taxon>Fungi incertae sedis</taxon>
        <taxon>Mucoromycota</taxon>
        <taxon>Glomeromycotina</taxon>
        <taxon>Glomeromycetes</taxon>
        <taxon>Paraglomerales</taxon>
        <taxon>Paraglomeraceae</taxon>
        <taxon>Paraglomus</taxon>
    </lineage>
</organism>
<feature type="region of interest" description="Disordered" evidence="1">
    <location>
        <begin position="1"/>
        <end position="125"/>
    </location>
</feature>